<feature type="transmembrane region" description="Helical" evidence="5">
    <location>
        <begin position="111"/>
        <end position="133"/>
    </location>
</feature>
<evidence type="ECO:0000256" key="5">
    <source>
        <dbReference type="SAM" id="Phobius"/>
    </source>
</evidence>
<dbReference type="Pfam" id="PF04893">
    <property type="entry name" value="Yip1"/>
    <property type="match status" value="1"/>
</dbReference>
<organism evidence="7 8">
    <name type="scientific">Deinococcus lacus</name>
    <dbReference type="NCBI Taxonomy" id="392561"/>
    <lineage>
        <taxon>Bacteria</taxon>
        <taxon>Thermotogati</taxon>
        <taxon>Deinococcota</taxon>
        <taxon>Deinococci</taxon>
        <taxon>Deinococcales</taxon>
        <taxon>Deinococcaceae</taxon>
        <taxon>Deinococcus</taxon>
    </lineage>
</organism>
<evidence type="ECO:0000313" key="7">
    <source>
        <dbReference type="EMBL" id="MFC6592859.1"/>
    </source>
</evidence>
<protein>
    <submittedName>
        <fullName evidence="7">YIP1 family protein</fullName>
    </submittedName>
</protein>
<name>A0ABW1YF19_9DEIO</name>
<sequence length="188" mass="20276">MSLPSYAQQSLSTQLGQSLTMLARPSVQTFERFERRGTARDAFLYVLVAALVSACVAGFFALFHDGVSPLGQFVSRLITLPLQFLAFTGTVYAVGRYLFGGTGEYREVAYTFALFFVPLSILSSVLGSVVYGIPLLGDMAGWLMTLIQLAYAYVAVQSSMNVRAGVAPVAALLLAALVTSAFNLALYW</sequence>
<proteinExistence type="predicted"/>
<dbReference type="Proteomes" id="UP001596297">
    <property type="component" value="Unassembled WGS sequence"/>
</dbReference>
<evidence type="ECO:0000256" key="2">
    <source>
        <dbReference type="ARBA" id="ARBA00022692"/>
    </source>
</evidence>
<evidence type="ECO:0000256" key="1">
    <source>
        <dbReference type="ARBA" id="ARBA00004141"/>
    </source>
</evidence>
<comment type="caution">
    <text evidence="7">The sequence shown here is derived from an EMBL/GenBank/DDBJ whole genome shotgun (WGS) entry which is preliminary data.</text>
</comment>
<dbReference type="RefSeq" id="WP_380083985.1">
    <property type="nucleotide sequence ID" value="NZ_JBHSWD010000002.1"/>
</dbReference>
<keyword evidence="3 5" id="KW-1133">Transmembrane helix</keyword>
<feature type="domain" description="Yip1" evidence="6">
    <location>
        <begin position="21"/>
        <end position="178"/>
    </location>
</feature>
<feature type="transmembrane region" description="Helical" evidence="5">
    <location>
        <begin position="42"/>
        <end position="62"/>
    </location>
</feature>
<feature type="transmembrane region" description="Helical" evidence="5">
    <location>
        <begin position="168"/>
        <end position="187"/>
    </location>
</feature>
<dbReference type="EMBL" id="JBHSWD010000002">
    <property type="protein sequence ID" value="MFC6592859.1"/>
    <property type="molecule type" value="Genomic_DNA"/>
</dbReference>
<dbReference type="InterPro" id="IPR006977">
    <property type="entry name" value="Yip1_dom"/>
</dbReference>
<comment type="subcellular location">
    <subcellularLocation>
        <location evidence="1">Membrane</location>
        <topology evidence="1">Multi-pass membrane protein</topology>
    </subcellularLocation>
</comment>
<evidence type="ECO:0000313" key="8">
    <source>
        <dbReference type="Proteomes" id="UP001596297"/>
    </source>
</evidence>
<evidence type="ECO:0000259" key="6">
    <source>
        <dbReference type="Pfam" id="PF04893"/>
    </source>
</evidence>
<keyword evidence="4 5" id="KW-0472">Membrane</keyword>
<gene>
    <name evidence="7" type="ORF">ACFP81_13210</name>
</gene>
<keyword evidence="8" id="KW-1185">Reference proteome</keyword>
<keyword evidence="2 5" id="KW-0812">Transmembrane</keyword>
<accession>A0ABW1YF19</accession>
<feature type="transmembrane region" description="Helical" evidence="5">
    <location>
        <begin position="139"/>
        <end position="156"/>
    </location>
</feature>
<evidence type="ECO:0000256" key="4">
    <source>
        <dbReference type="ARBA" id="ARBA00023136"/>
    </source>
</evidence>
<reference evidence="8" key="1">
    <citation type="journal article" date="2019" name="Int. J. Syst. Evol. Microbiol.">
        <title>The Global Catalogue of Microorganisms (GCM) 10K type strain sequencing project: providing services to taxonomists for standard genome sequencing and annotation.</title>
        <authorList>
            <consortium name="The Broad Institute Genomics Platform"/>
            <consortium name="The Broad Institute Genome Sequencing Center for Infectious Disease"/>
            <person name="Wu L."/>
            <person name="Ma J."/>
        </authorList>
    </citation>
    <scope>NUCLEOTIDE SEQUENCE [LARGE SCALE GENOMIC DNA]</scope>
    <source>
        <strain evidence="8">CGMCC 1.15772</strain>
    </source>
</reference>
<feature type="transmembrane region" description="Helical" evidence="5">
    <location>
        <begin position="82"/>
        <end position="99"/>
    </location>
</feature>
<evidence type="ECO:0000256" key="3">
    <source>
        <dbReference type="ARBA" id="ARBA00022989"/>
    </source>
</evidence>